<proteinExistence type="predicted"/>
<reference evidence="2 3" key="1">
    <citation type="journal article" date="2016" name="Syst. Appl. Microbiol.">
        <title>Genomic characterization of a fructophilic bee symbiont Lactobacillus kunkeei reveals its niche-specific adaptation.</title>
        <authorList>
            <person name="Maeno S."/>
            <person name="Tanizawa Y."/>
            <person name="Kanesaki Y."/>
            <person name="Kubota E."/>
            <person name="Kumar H."/>
            <person name="Dicks L."/>
            <person name="Salminen S."/>
            <person name="Nakagawa J."/>
            <person name="Arita M."/>
            <person name="Endo A."/>
        </authorList>
    </citation>
    <scope>NUCLEOTIDE SEQUENCE [LARGE SCALE GENOMIC DNA]</scope>
    <source>
        <strain evidence="2 3">FF30-6</strain>
    </source>
</reference>
<keyword evidence="1" id="KW-1133">Transmembrane helix</keyword>
<dbReference type="EMBL" id="BDDX01000001">
    <property type="protein sequence ID" value="GAT90032.1"/>
    <property type="molecule type" value="Genomic_DNA"/>
</dbReference>
<evidence type="ECO:0000313" key="2">
    <source>
        <dbReference type="EMBL" id="GAT90032.1"/>
    </source>
</evidence>
<protein>
    <recommendedName>
        <fullName evidence="4">ABC-2 family transporter protein</fullName>
    </recommendedName>
</protein>
<keyword evidence="1" id="KW-0472">Membrane</keyword>
<keyword evidence="1" id="KW-0812">Transmembrane</keyword>
<name>A0A1L8CFS0_9LACO</name>
<feature type="transmembrane region" description="Helical" evidence="1">
    <location>
        <begin position="179"/>
        <end position="201"/>
    </location>
</feature>
<evidence type="ECO:0008006" key="4">
    <source>
        <dbReference type="Google" id="ProtNLM"/>
    </source>
</evidence>
<dbReference type="AlphaFoldDB" id="A0A1L8CFS0"/>
<evidence type="ECO:0000256" key="1">
    <source>
        <dbReference type="SAM" id="Phobius"/>
    </source>
</evidence>
<feature type="transmembrane region" description="Helical" evidence="1">
    <location>
        <begin position="147"/>
        <end position="167"/>
    </location>
</feature>
<feature type="transmembrane region" description="Helical" evidence="1">
    <location>
        <begin position="93"/>
        <end position="122"/>
    </location>
</feature>
<evidence type="ECO:0000313" key="3">
    <source>
        <dbReference type="Proteomes" id="UP000186588"/>
    </source>
</evidence>
<organism evidence="2 3">
    <name type="scientific">Apilactobacillus kunkeei</name>
    <dbReference type="NCBI Taxonomy" id="148814"/>
    <lineage>
        <taxon>Bacteria</taxon>
        <taxon>Bacillati</taxon>
        <taxon>Bacillota</taxon>
        <taxon>Bacilli</taxon>
        <taxon>Lactobacillales</taxon>
        <taxon>Lactobacillaceae</taxon>
        <taxon>Apilactobacillus</taxon>
    </lineage>
</organism>
<gene>
    <name evidence="2" type="ORF">FF306_00123</name>
</gene>
<accession>A0A1L8CFS0</accession>
<feature type="transmembrane region" description="Helical" evidence="1">
    <location>
        <begin position="221"/>
        <end position="240"/>
    </location>
</feature>
<comment type="caution">
    <text evidence="2">The sequence shown here is derived from an EMBL/GenBank/DDBJ whole genome shotgun (WGS) entry which is preliminary data.</text>
</comment>
<sequence>MKYFFNTGFRYVNWLSVIVATLIFVISIVVNIFASDSDHSNIFLFLNGVSGVGVLSLTVIFVIMLPSSLSIYNDLKDNNIRNVLVRMNLKKYYFTKVLAVGLFTAIFFALLLAVLLIIALLYKDMPKNIPNNFVVGAFKSFYPQHKILYSILFIMNGFVFSFVFSILGMVTTIFWQNKYSAALIGSLLYLFTEPIFGIFQLERLGFSSLFEYQSNFLTNAHEMYIEFLLILIVSISLGYIKLKKVVNND</sequence>
<dbReference type="Proteomes" id="UP000186588">
    <property type="component" value="Unassembled WGS sequence"/>
</dbReference>
<feature type="transmembrane region" description="Helical" evidence="1">
    <location>
        <begin position="54"/>
        <end position="72"/>
    </location>
</feature>
<dbReference type="RefSeq" id="WP_094750400.1">
    <property type="nucleotide sequence ID" value="NZ_BDDX01000001.1"/>
</dbReference>
<feature type="transmembrane region" description="Helical" evidence="1">
    <location>
        <begin position="12"/>
        <end position="34"/>
    </location>
</feature>